<sequence>MNEPPFVAIPFVDKPTWVPYNENFLAVNHYKKPFPYLMKPGSSIQLSTNHPCTIHVLNDDRDTEQEQVLDVNNSETRINITKYSIVFINCIFVDNNDSALRVSYSIEGEHDPLVHIMCGQNTNYANGVDETLSLVFVEGDRIQLLVPRVDLPHLNDLIRDDPDLLTLNNFYNDVIGCYDELAGISFKRKYFAKADINGPGDAFYHTWYMGESYETMKSFYLTPSTLNWGALHEMAHSFDIYFARNTIQVSLQEVWTNIWPDYYQYTRLTTDEYEDKSWMLSPTREVSIGQLVEKFHTTTLHDWDHRERLLYLTAFFYKVGHKQLLTTMFDILIHKILDNKFRLSEFRVIDLIIDCCNKFNVDVCYVNKLVGVREINPVLLEEVKYNFDNAANVYEFLVRPGVLSMGLIDSDDSVQNDANLVFRESAPNDLIGAQYSLLKAENTIYNFTFTNSKTQLVPSLRAGCYKFISETGNSSQRYRFNSDYVVFNGVSMQPAVLNFEPIANSILLNDRFTFFGLGDVIIAYLTVDYSKKLYSFDVVHDRAHAYFPDEIYFSVKIENSGETDVLWEVIGVDNNFKPQVYEAPLKIGQTLVIYHREPPRLYWNVNTFTQTINRFYLTTYGLVHEDNDINTALPLVWKILDVCQYLTLNYPQLITTSHLIQDHVYLAYRALPSADQSTIYAIISSFLPNTSVTSITAMGSRNQNVLRVTEQNGRLLIVTYESNTPNNTHPIYLVLQLMRARQIIFSTVVYGDLPLRDSFTMFNYPNTTSYLWTMTEIENKRIVVIDGVLQQPRFEQILYKWQNNTFKSIESIEALPPVQDILQSLMLFVVGVTVLVIIIIIIIVKFLVGANKCAIAETIQAPPPPGKTITTRRPTRVTPITTA</sequence>
<keyword evidence="1" id="KW-0472">Membrane</keyword>
<protein>
    <submittedName>
        <fullName evidence="3">VEF-2</fullName>
    </submittedName>
</protein>
<dbReference type="KEGG" id="vg:3974340"/>
<dbReference type="OrthoDB" id="5319at10239"/>
<dbReference type="InterPro" id="IPR031161">
    <property type="entry name" value="Peptidase_M60_dom"/>
</dbReference>
<dbReference type="InterPro" id="IPR004954">
    <property type="entry name" value="Mucin-bd"/>
</dbReference>
<organismHost>
    <name type="scientific">Lepidoptera</name>
    <name type="common">moths &amp; butterflies</name>
    <dbReference type="NCBI Taxonomy" id="7088"/>
</organismHost>
<feature type="transmembrane region" description="Helical" evidence="1">
    <location>
        <begin position="825"/>
        <end position="848"/>
    </location>
</feature>
<dbReference type="SMART" id="SM01276">
    <property type="entry name" value="M60-like"/>
    <property type="match status" value="1"/>
</dbReference>
<dbReference type="GeneID" id="3974340"/>
<organism evidence="3 4">
    <name type="scientific">Agrotis segetum nuclear polyhedrosis virus</name>
    <name type="common">AsNPV</name>
    <dbReference type="NCBI Taxonomy" id="1962501"/>
    <lineage>
        <taxon>Viruses</taxon>
        <taxon>Viruses incertae sedis</taxon>
        <taxon>Naldaviricetes</taxon>
        <taxon>Lefavirales</taxon>
        <taxon>Baculoviridae</taxon>
        <taxon>Alphabaculovirus</taxon>
        <taxon>Alphabaculovirus agsegetum</taxon>
    </lineage>
</organism>
<evidence type="ECO:0000259" key="2">
    <source>
        <dbReference type="PROSITE" id="PS51723"/>
    </source>
</evidence>
<keyword evidence="1" id="KW-1133">Transmembrane helix</keyword>
<feature type="domain" description="Peptidase M60" evidence="2">
    <location>
        <begin position="29"/>
        <end position="320"/>
    </location>
</feature>
<dbReference type="RefSeq" id="YP_529746.1">
    <property type="nucleotide sequence ID" value="NC_007921.1"/>
</dbReference>
<reference evidence="4" key="1">
    <citation type="journal article" date="2005" name="J. Invertebr. Pathol.">
        <title>Molecular characterization of Agrotis segetum nucleopolyhedrovirus from Poland.</title>
        <authorList>
            <person name="Jakubowska A."/>
            <person name="van Oers M.M."/>
            <person name="Ziemnicka J."/>
            <person name="Lipa J.J."/>
            <person name="Vlak J.M."/>
        </authorList>
    </citation>
    <scope>NUCLEOTIDE SEQUENCE [LARGE SCALE GENOMIC DNA]</scope>
</reference>
<dbReference type="Pfam" id="PF03272">
    <property type="entry name" value="Mucin_bdg"/>
    <property type="match status" value="1"/>
</dbReference>
<accession>Q287J6</accession>
<keyword evidence="1" id="KW-0812">Transmembrane</keyword>
<evidence type="ECO:0000313" key="3">
    <source>
        <dbReference type="EMBL" id="AAZ38242.1"/>
    </source>
</evidence>
<proteinExistence type="predicted"/>
<evidence type="ECO:0000256" key="1">
    <source>
        <dbReference type="SAM" id="Phobius"/>
    </source>
</evidence>
<name>Q287J6_NPVAS</name>
<dbReference type="PROSITE" id="PS51723">
    <property type="entry name" value="PEPTIDASE_M60"/>
    <property type="match status" value="1"/>
</dbReference>
<dbReference type="Proteomes" id="UP000204644">
    <property type="component" value="Segment"/>
</dbReference>
<dbReference type="Gene3D" id="3.40.390.80">
    <property type="entry name" value="Peptidase M60, enhancin-like domain 2"/>
    <property type="match status" value="1"/>
</dbReference>
<dbReference type="EMBL" id="DQ123841">
    <property type="protein sequence ID" value="AAZ38242.1"/>
    <property type="molecule type" value="Genomic_DNA"/>
</dbReference>
<evidence type="ECO:0000313" key="4">
    <source>
        <dbReference type="Proteomes" id="UP000204644"/>
    </source>
</evidence>
<reference evidence="3 4" key="2">
    <citation type="journal article" date="2006" name="J. Gen. Virol.">
        <title>Genome sequence of an enhancin gene-rich nucleopolyhedrovirus (NPV) from Agrotis segetum: collinearity with Spodoptera exigua multiple NPV.</title>
        <authorList>
            <person name="Jakubowska A.K."/>
            <person name="Peters S.A."/>
            <person name="Ziemnicka J."/>
            <person name="Vlak J.M."/>
            <person name="van Oers M.M."/>
        </authorList>
    </citation>
    <scope>NUCLEOTIDE SEQUENCE [LARGE SCALE GENOMIC DNA]</scope>
</reference>
<keyword evidence="4" id="KW-1185">Reference proteome</keyword>